<name>A0ABW7NTD7_9PSED</name>
<dbReference type="GeneID" id="96217926"/>
<evidence type="ECO:0000313" key="3">
    <source>
        <dbReference type="Proteomes" id="UP001610657"/>
    </source>
</evidence>
<reference evidence="2 3" key="1">
    <citation type="submission" date="2023-08" db="EMBL/GenBank/DDBJ databases">
        <title>Genomic and mutational analysis of Pseudomonas syringae pv. tagetis EB037 pathogenicity on sunflower.</title>
        <authorList>
            <person name="Maul J.E."/>
        </authorList>
    </citation>
    <scope>NUCLEOTIDE SEQUENCE [LARGE SCALE GENOMIC DNA]</scope>
    <source>
        <strain evidence="2 3">EB037_T1</strain>
    </source>
</reference>
<comment type="caution">
    <text evidence="2">The sequence shown here is derived from an EMBL/GenBank/DDBJ whole genome shotgun (WGS) entry which is preliminary data.</text>
</comment>
<sequence length="285" mass="31524">MTKLSELQQQAHAATPILSACKWNEQTDVPFVIRALKDAGISLAQLSNYVAKAEQYKIKHGELAGWTVNGGGNAQAVYREHFKREQASRKQAQKELAAIGHKSLYPTYHAVRDMLTAAHDSAFEAVRPSGREILRGLHPNQEVVVTFAKRVPKKHTRRALSELQNHPTSKRLDKQGLRGTRDIAAITGASMAGSVAELYRRADVAKRLEQQDVLVLEVADLKARLAALEARTTASEARHEITEACGHWHDVARRMRADGASYGTIATATGQKPDTVKKFIQRLPK</sequence>
<accession>A0ABW7NTD7</accession>
<gene>
    <name evidence="2" type="ORF">RA271_23635</name>
</gene>
<organism evidence="2 3">
    <name type="scientific">Pseudomonas syringae pv. tagetis</name>
    <dbReference type="NCBI Taxonomy" id="129140"/>
    <lineage>
        <taxon>Bacteria</taxon>
        <taxon>Pseudomonadati</taxon>
        <taxon>Pseudomonadota</taxon>
        <taxon>Gammaproteobacteria</taxon>
        <taxon>Pseudomonadales</taxon>
        <taxon>Pseudomonadaceae</taxon>
        <taxon>Pseudomonas</taxon>
    </lineage>
</organism>
<dbReference type="PROSITE" id="PS51257">
    <property type="entry name" value="PROKAR_LIPOPROTEIN"/>
    <property type="match status" value="1"/>
</dbReference>
<keyword evidence="1" id="KW-0175">Coiled coil</keyword>
<evidence type="ECO:0000313" key="2">
    <source>
        <dbReference type="EMBL" id="MFH7518152.1"/>
    </source>
</evidence>
<feature type="coiled-coil region" evidence="1">
    <location>
        <begin position="211"/>
        <end position="238"/>
    </location>
</feature>
<proteinExistence type="predicted"/>
<keyword evidence="3" id="KW-1185">Reference proteome</keyword>
<protein>
    <submittedName>
        <fullName evidence="2">Uncharacterized protein</fullName>
    </submittedName>
</protein>
<evidence type="ECO:0000256" key="1">
    <source>
        <dbReference type="SAM" id="Coils"/>
    </source>
</evidence>
<dbReference type="RefSeq" id="WP_055005489.1">
    <property type="nucleotide sequence ID" value="NZ_CP092923.1"/>
</dbReference>
<dbReference type="Proteomes" id="UP001610657">
    <property type="component" value="Unassembled WGS sequence"/>
</dbReference>
<dbReference type="EMBL" id="JAVCQK010000022">
    <property type="protein sequence ID" value="MFH7518152.1"/>
    <property type="molecule type" value="Genomic_DNA"/>
</dbReference>